<proteinExistence type="predicted"/>
<dbReference type="Proteomes" id="UP000244168">
    <property type="component" value="Unassembled WGS sequence"/>
</dbReference>
<sequence length="143" mass="16160">MIAVLYNQRQRSVTQDDITKHNNSEVHFYSISQMTTANNTLVSSTTPFSNSVLIAIDRGANWTTIGDERQEIKYRRTSPMSYEVVNGKGLIYWTATRNDQTLNFVIVKLISEDGCVQIKIIPENSPNQTIHNVCELPSGPVNR</sequence>
<name>A0A2T5J9U0_9SPHI</name>
<evidence type="ECO:0000313" key="2">
    <source>
        <dbReference type="Proteomes" id="UP000244168"/>
    </source>
</evidence>
<dbReference type="EMBL" id="QAOQ01000004">
    <property type="protein sequence ID" value="PTQ96832.1"/>
    <property type="molecule type" value="Genomic_DNA"/>
</dbReference>
<comment type="caution">
    <text evidence="1">The sequence shown here is derived from an EMBL/GenBank/DDBJ whole genome shotgun (WGS) entry which is preliminary data.</text>
</comment>
<keyword evidence="2" id="KW-1185">Reference proteome</keyword>
<organism evidence="1 2">
    <name type="scientific">Mucilaginibacter yixingensis</name>
    <dbReference type="NCBI Taxonomy" id="1295612"/>
    <lineage>
        <taxon>Bacteria</taxon>
        <taxon>Pseudomonadati</taxon>
        <taxon>Bacteroidota</taxon>
        <taxon>Sphingobacteriia</taxon>
        <taxon>Sphingobacteriales</taxon>
        <taxon>Sphingobacteriaceae</taxon>
        <taxon>Mucilaginibacter</taxon>
    </lineage>
</organism>
<accession>A0A2T5J9U0</accession>
<dbReference type="AlphaFoldDB" id="A0A2T5J9U0"/>
<protein>
    <submittedName>
        <fullName evidence="1">Uncharacterized protein</fullName>
    </submittedName>
</protein>
<gene>
    <name evidence="1" type="ORF">C8P68_104323</name>
</gene>
<evidence type="ECO:0000313" key="1">
    <source>
        <dbReference type="EMBL" id="PTQ96832.1"/>
    </source>
</evidence>
<reference evidence="1 2" key="1">
    <citation type="submission" date="2018-04" db="EMBL/GenBank/DDBJ databases">
        <title>Genomic Encyclopedia of Archaeal and Bacterial Type Strains, Phase II (KMG-II): from individual species to whole genera.</title>
        <authorList>
            <person name="Goeker M."/>
        </authorList>
    </citation>
    <scope>NUCLEOTIDE SEQUENCE [LARGE SCALE GENOMIC DNA]</scope>
    <source>
        <strain evidence="1 2">DSM 26809</strain>
    </source>
</reference>